<feature type="domain" description="Glycosyltransferase subfamily 4-like N-terminal" evidence="2">
    <location>
        <begin position="28"/>
        <end position="166"/>
    </location>
</feature>
<name>A0A0F6SF82_9BACT</name>
<gene>
    <name evidence="3" type="ORF">DB32_003638</name>
</gene>
<keyword evidence="4" id="KW-1185">Reference proteome</keyword>
<evidence type="ECO:0000313" key="4">
    <source>
        <dbReference type="Proteomes" id="UP000034883"/>
    </source>
</evidence>
<feature type="compositionally biased region" description="Basic and acidic residues" evidence="1">
    <location>
        <begin position="477"/>
        <end position="487"/>
    </location>
</feature>
<protein>
    <submittedName>
        <fullName evidence="3">Glycosyltransferase</fullName>
    </submittedName>
</protein>
<evidence type="ECO:0000259" key="2">
    <source>
        <dbReference type="Pfam" id="PF13579"/>
    </source>
</evidence>
<dbReference type="GO" id="GO:0016757">
    <property type="term" value="F:glycosyltransferase activity"/>
    <property type="evidence" value="ECO:0007669"/>
    <property type="project" value="TreeGrafter"/>
</dbReference>
<sequence>MLVTAFAAVPGSSPHGAALLAIAAAVRGDVDLVTVKTELLSHVERIGDARMFRVPVGEAGALEQRVTFDRAVARQLEAEPYDVVHVRGPFEGAIAADRKHAFGFQLVYEMATFPDEALGAEVERRWSEAHAKSIEHADLVLVPTEAARRAVLESVPAERVVVLPPGIDVGSFDWRPASHESVPRLLYLGSFTADRDLATVLGALRRVVQTRPVRALVAGETDRHRREQMRAMVDAFQLGGVVEVRGEPPPRTLPKIIAGADLCLAPASEAPRFQSLGDLPQPLLEYLACHRPVIAAGVPGVSDALRDEQDGLLYPPGDEGALADAILEMLRDESLRDRTTESGYRRVRELFSSGARRRRIAEIYERLAPGSQDADPWDESFEDGETGALQVASISSLVTPDTGDRDHAVHEEIGADSEEPTTHNALVITDSQSAIELDTSEVLVVKTQPGEEITRDIPAHLDTDPGLLPIDTIAPEATRRTTDTDPG</sequence>
<dbReference type="InterPro" id="IPR028098">
    <property type="entry name" value="Glyco_trans_4-like_N"/>
</dbReference>
<feature type="region of interest" description="Disordered" evidence="1">
    <location>
        <begin position="457"/>
        <end position="487"/>
    </location>
</feature>
<dbReference type="CDD" id="cd03801">
    <property type="entry name" value="GT4_PimA-like"/>
    <property type="match status" value="1"/>
</dbReference>
<dbReference type="STRING" id="927083.DB32_003638"/>
<reference evidence="3 4" key="1">
    <citation type="submission" date="2015-03" db="EMBL/GenBank/DDBJ databases">
        <title>Genome assembly of Sandaracinus amylolyticus DSM 53668.</title>
        <authorList>
            <person name="Sharma G."/>
            <person name="Subramanian S."/>
        </authorList>
    </citation>
    <scope>NUCLEOTIDE SEQUENCE [LARGE SCALE GENOMIC DNA]</scope>
    <source>
        <strain evidence="3 4">DSM 53668</strain>
    </source>
</reference>
<dbReference type="AlphaFoldDB" id="A0A0F6SF82"/>
<dbReference type="EMBL" id="CP011125">
    <property type="protein sequence ID" value="AKF06489.1"/>
    <property type="molecule type" value="Genomic_DNA"/>
</dbReference>
<dbReference type="SUPFAM" id="SSF53756">
    <property type="entry name" value="UDP-Glycosyltransferase/glycogen phosphorylase"/>
    <property type="match status" value="1"/>
</dbReference>
<dbReference type="Proteomes" id="UP000034883">
    <property type="component" value="Chromosome"/>
</dbReference>
<dbReference type="Pfam" id="PF13692">
    <property type="entry name" value="Glyco_trans_1_4"/>
    <property type="match status" value="1"/>
</dbReference>
<keyword evidence="3" id="KW-0808">Transferase</keyword>
<evidence type="ECO:0000313" key="3">
    <source>
        <dbReference type="EMBL" id="AKF06489.1"/>
    </source>
</evidence>
<dbReference type="KEGG" id="samy:DB32_003638"/>
<dbReference type="Gene3D" id="3.40.50.2000">
    <property type="entry name" value="Glycogen Phosphorylase B"/>
    <property type="match status" value="2"/>
</dbReference>
<dbReference type="PANTHER" id="PTHR12526:SF636">
    <property type="entry name" value="BLL3647 PROTEIN"/>
    <property type="match status" value="1"/>
</dbReference>
<dbReference type="PANTHER" id="PTHR12526">
    <property type="entry name" value="GLYCOSYLTRANSFERASE"/>
    <property type="match status" value="1"/>
</dbReference>
<evidence type="ECO:0000256" key="1">
    <source>
        <dbReference type="SAM" id="MobiDB-lite"/>
    </source>
</evidence>
<proteinExistence type="predicted"/>
<accession>A0A0F6SF82</accession>
<dbReference type="Pfam" id="PF13579">
    <property type="entry name" value="Glyco_trans_4_4"/>
    <property type="match status" value="1"/>
</dbReference>
<organism evidence="3 4">
    <name type="scientific">Sandaracinus amylolyticus</name>
    <dbReference type="NCBI Taxonomy" id="927083"/>
    <lineage>
        <taxon>Bacteria</taxon>
        <taxon>Pseudomonadati</taxon>
        <taxon>Myxococcota</taxon>
        <taxon>Polyangia</taxon>
        <taxon>Polyangiales</taxon>
        <taxon>Sandaracinaceae</taxon>
        <taxon>Sandaracinus</taxon>
    </lineage>
</organism>